<keyword evidence="4" id="KW-1185">Reference proteome</keyword>
<dbReference type="PANTHER" id="PTHR38248">
    <property type="entry name" value="FUNK1 6"/>
    <property type="match status" value="1"/>
</dbReference>
<proteinExistence type="predicted"/>
<feature type="compositionally biased region" description="Polar residues" evidence="1">
    <location>
        <begin position="49"/>
        <end position="72"/>
    </location>
</feature>
<protein>
    <recommendedName>
        <fullName evidence="2">Fungal-type protein kinase domain-containing protein</fullName>
    </recommendedName>
</protein>
<dbReference type="InParanoid" id="A0A0C3BZ16"/>
<dbReference type="PROSITE" id="PS00109">
    <property type="entry name" value="PROTEIN_KINASE_TYR"/>
    <property type="match status" value="1"/>
</dbReference>
<feature type="compositionally biased region" description="Low complexity" evidence="1">
    <location>
        <begin position="1"/>
        <end position="34"/>
    </location>
</feature>
<name>A0A0C3BZ16_PILCF</name>
<dbReference type="Pfam" id="PF17667">
    <property type="entry name" value="Pkinase_fungal"/>
    <property type="match status" value="1"/>
</dbReference>
<evidence type="ECO:0000313" key="4">
    <source>
        <dbReference type="Proteomes" id="UP000054166"/>
    </source>
</evidence>
<accession>A0A0C3BZ16</accession>
<dbReference type="Gene3D" id="1.10.510.10">
    <property type="entry name" value="Transferase(Phosphotransferase) domain 1"/>
    <property type="match status" value="1"/>
</dbReference>
<sequence length="619" mass="69619">MSDNPSSTGSPPIPSSSLDPNLLSPPTSTPIPQSVFYSQPTPNRPVTPPQNASIPTSTPISNKTSGNHSYASETHDRDSANYCLAQETSGYFLGAMPPQKFLKKFLAADEGTPRCPGSEGAFESVLSASKEVDMYAPFITAVTLFMDKLVLVDTHANGDALRDNLAPDISVYATNNVPDTNAKTDFSRMELFVELKFAETSDPFRDPTEPRAKDFRFENDSEVSQSNRGQLCSYTAAHAGSQFRVHTFTLSICGRFARFIHWDHSGMTVTQSFDYIEEPHILAFFFLALHTSQSEPIQHVEHRLRKDNPAHREFRIIMVPDHDDPKVETPFIISFPLKYTARSPFRQATRPMLAFNMETREIIFLKGYWRVDVDGMEKEGEIYALLESKNIPNIAPFGKGNDVGSHTTIMNTLRNEEWACWSREMVLLRQYRMSLDVVARHLVLFKSSKEFVSAIADAMEAHQHAYFDAYVLHHDISAGNILITCEGKGLLIDWDLSIKLINPKTGKKVSSARRPDWTGTWQFMSAALLRNNKKCNELEDDQESCLHVLTWTALRFTQHTCSEGDSSMFLRVFDEEYEDQEGVKGGDLKRGFLATREIPRCEVHPHESEGNPKEGGGNV</sequence>
<dbReference type="InterPro" id="IPR040976">
    <property type="entry name" value="Pkinase_fungal"/>
</dbReference>
<dbReference type="Proteomes" id="UP000054166">
    <property type="component" value="Unassembled WGS sequence"/>
</dbReference>
<dbReference type="GO" id="GO:0004672">
    <property type="term" value="F:protein kinase activity"/>
    <property type="evidence" value="ECO:0007669"/>
    <property type="project" value="InterPro"/>
</dbReference>
<dbReference type="AlphaFoldDB" id="A0A0C3BZ16"/>
<gene>
    <name evidence="3" type="ORF">PILCRDRAFT_910</name>
</gene>
<dbReference type="InterPro" id="IPR008266">
    <property type="entry name" value="Tyr_kinase_AS"/>
</dbReference>
<feature type="region of interest" description="Disordered" evidence="1">
    <location>
        <begin position="599"/>
        <end position="619"/>
    </location>
</feature>
<feature type="region of interest" description="Disordered" evidence="1">
    <location>
        <begin position="1"/>
        <end position="76"/>
    </location>
</feature>
<evidence type="ECO:0000256" key="1">
    <source>
        <dbReference type="SAM" id="MobiDB-lite"/>
    </source>
</evidence>
<feature type="domain" description="Fungal-type protein kinase" evidence="2">
    <location>
        <begin position="222"/>
        <end position="552"/>
    </location>
</feature>
<organism evidence="3 4">
    <name type="scientific">Piloderma croceum (strain F 1598)</name>
    <dbReference type="NCBI Taxonomy" id="765440"/>
    <lineage>
        <taxon>Eukaryota</taxon>
        <taxon>Fungi</taxon>
        <taxon>Dikarya</taxon>
        <taxon>Basidiomycota</taxon>
        <taxon>Agaricomycotina</taxon>
        <taxon>Agaricomycetes</taxon>
        <taxon>Agaricomycetidae</taxon>
        <taxon>Atheliales</taxon>
        <taxon>Atheliaceae</taxon>
        <taxon>Piloderma</taxon>
    </lineage>
</organism>
<dbReference type="EMBL" id="KN832971">
    <property type="protein sequence ID" value="KIM91798.1"/>
    <property type="molecule type" value="Genomic_DNA"/>
</dbReference>
<feature type="compositionally biased region" description="Basic and acidic residues" evidence="1">
    <location>
        <begin position="599"/>
        <end position="612"/>
    </location>
</feature>
<dbReference type="PANTHER" id="PTHR38248:SF2">
    <property type="entry name" value="FUNK1 11"/>
    <property type="match status" value="1"/>
</dbReference>
<dbReference type="HOGENOM" id="CLU_006410_5_1_1"/>
<reference evidence="3 4" key="1">
    <citation type="submission" date="2014-04" db="EMBL/GenBank/DDBJ databases">
        <authorList>
            <consortium name="DOE Joint Genome Institute"/>
            <person name="Kuo A."/>
            <person name="Tarkka M."/>
            <person name="Buscot F."/>
            <person name="Kohler A."/>
            <person name="Nagy L.G."/>
            <person name="Floudas D."/>
            <person name="Copeland A."/>
            <person name="Barry K.W."/>
            <person name="Cichocki N."/>
            <person name="Veneault-Fourrey C."/>
            <person name="LaButti K."/>
            <person name="Lindquist E.A."/>
            <person name="Lipzen A."/>
            <person name="Lundell T."/>
            <person name="Morin E."/>
            <person name="Murat C."/>
            <person name="Sun H."/>
            <person name="Tunlid A."/>
            <person name="Henrissat B."/>
            <person name="Grigoriev I.V."/>
            <person name="Hibbett D.S."/>
            <person name="Martin F."/>
            <person name="Nordberg H.P."/>
            <person name="Cantor M.N."/>
            <person name="Hua S.X."/>
        </authorList>
    </citation>
    <scope>NUCLEOTIDE SEQUENCE [LARGE SCALE GENOMIC DNA]</scope>
    <source>
        <strain evidence="3 4">F 1598</strain>
    </source>
</reference>
<dbReference type="OrthoDB" id="5592585at2759"/>
<dbReference type="SUPFAM" id="SSF56112">
    <property type="entry name" value="Protein kinase-like (PK-like)"/>
    <property type="match status" value="1"/>
</dbReference>
<reference evidence="4" key="2">
    <citation type="submission" date="2015-01" db="EMBL/GenBank/DDBJ databases">
        <title>Evolutionary Origins and Diversification of the Mycorrhizal Mutualists.</title>
        <authorList>
            <consortium name="DOE Joint Genome Institute"/>
            <consortium name="Mycorrhizal Genomics Consortium"/>
            <person name="Kohler A."/>
            <person name="Kuo A."/>
            <person name="Nagy L.G."/>
            <person name="Floudas D."/>
            <person name="Copeland A."/>
            <person name="Barry K.W."/>
            <person name="Cichocki N."/>
            <person name="Veneault-Fourrey C."/>
            <person name="LaButti K."/>
            <person name="Lindquist E.A."/>
            <person name="Lipzen A."/>
            <person name="Lundell T."/>
            <person name="Morin E."/>
            <person name="Murat C."/>
            <person name="Riley R."/>
            <person name="Ohm R."/>
            <person name="Sun H."/>
            <person name="Tunlid A."/>
            <person name="Henrissat B."/>
            <person name="Grigoriev I.V."/>
            <person name="Hibbett D.S."/>
            <person name="Martin F."/>
        </authorList>
    </citation>
    <scope>NUCLEOTIDE SEQUENCE [LARGE SCALE GENOMIC DNA]</scope>
    <source>
        <strain evidence="4">F 1598</strain>
    </source>
</reference>
<dbReference type="InterPro" id="IPR011009">
    <property type="entry name" value="Kinase-like_dom_sf"/>
</dbReference>
<evidence type="ECO:0000313" key="3">
    <source>
        <dbReference type="EMBL" id="KIM91798.1"/>
    </source>
</evidence>
<evidence type="ECO:0000259" key="2">
    <source>
        <dbReference type="Pfam" id="PF17667"/>
    </source>
</evidence>